<dbReference type="Pfam" id="PF00300">
    <property type="entry name" value="His_Phos_1"/>
    <property type="match status" value="1"/>
</dbReference>
<dbReference type="PANTHER" id="PTHR48100:SF62">
    <property type="entry name" value="GLUCOSYL-3-PHOSPHOGLYCERATE PHOSPHATASE"/>
    <property type="match status" value="1"/>
</dbReference>
<organism evidence="4 5">
    <name type="scientific">Cellulomonas soli</name>
    <dbReference type="NCBI Taxonomy" id="931535"/>
    <lineage>
        <taxon>Bacteria</taxon>
        <taxon>Bacillati</taxon>
        <taxon>Actinomycetota</taxon>
        <taxon>Actinomycetes</taxon>
        <taxon>Micrococcales</taxon>
        <taxon>Cellulomonadaceae</taxon>
        <taxon>Cellulomonas</taxon>
    </lineage>
</organism>
<sequence>MTAGRLVLWRHGRTAYNADARLQGQIDIPLDDVGHWQAATAAPALLRRRTPARIITSDLVRARETAGYLGALSGVEVELDPRLRERSFGLWEGLTGEEIQAGWPVEFAHWRNHTDPAGVEAEPRRAVAVRVLEAVGEHAATLDKRDTLVLVAHGAAISTAVNVLIGMDAEWRGITGMSNAHWAELVATGPGAEPAWRLTGYNVGPLDASSDWDAGPDEVTSEADAGTRDPD</sequence>
<evidence type="ECO:0000256" key="1">
    <source>
        <dbReference type="PIRSR" id="PIRSR613078-1"/>
    </source>
</evidence>
<dbReference type="Proteomes" id="UP000321798">
    <property type="component" value="Unassembled WGS sequence"/>
</dbReference>
<evidence type="ECO:0000313" key="5">
    <source>
        <dbReference type="Proteomes" id="UP000321798"/>
    </source>
</evidence>
<feature type="binding site" evidence="2">
    <location>
        <position position="61"/>
    </location>
    <ligand>
        <name>substrate</name>
    </ligand>
</feature>
<accession>A0A512PDR2</accession>
<feature type="binding site" evidence="2">
    <location>
        <begin position="10"/>
        <end position="17"/>
    </location>
    <ligand>
        <name>substrate</name>
    </ligand>
</feature>
<evidence type="ECO:0000256" key="2">
    <source>
        <dbReference type="PIRSR" id="PIRSR613078-2"/>
    </source>
</evidence>
<feature type="active site" description="Proton donor/acceptor" evidence="1">
    <location>
        <position position="85"/>
    </location>
</feature>
<name>A0A512PDR2_9CELL</name>
<dbReference type="InterPro" id="IPR050275">
    <property type="entry name" value="PGM_Phosphatase"/>
</dbReference>
<keyword evidence="5" id="KW-1185">Reference proteome</keyword>
<reference evidence="4 5" key="1">
    <citation type="submission" date="2019-07" db="EMBL/GenBank/DDBJ databases">
        <title>Whole genome shotgun sequence of Cellulomonas soli NBRC 109434.</title>
        <authorList>
            <person name="Hosoyama A."/>
            <person name="Uohara A."/>
            <person name="Ohji S."/>
            <person name="Ichikawa N."/>
        </authorList>
    </citation>
    <scope>NUCLEOTIDE SEQUENCE [LARGE SCALE GENOMIC DNA]</scope>
    <source>
        <strain evidence="4 5">NBRC 109434</strain>
    </source>
</reference>
<dbReference type="GO" id="GO:0016791">
    <property type="term" value="F:phosphatase activity"/>
    <property type="evidence" value="ECO:0007669"/>
    <property type="project" value="TreeGrafter"/>
</dbReference>
<dbReference type="GO" id="GO:0005737">
    <property type="term" value="C:cytoplasm"/>
    <property type="evidence" value="ECO:0007669"/>
    <property type="project" value="TreeGrafter"/>
</dbReference>
<dbReference type="EMBL" id="BKAL01000006">
    <property type="protein sequence ID" value="GEP69286.1"/>
    <property type="molecule type" value="Genomic_DNA"/>
</dbReference>
<feature type="region of interest" description="Disordered" evidence="3">
    <location>
        <begin position="207"/>
        <end position="231"/>
    </location>
</feature>
<evidence type="ECO:0000313" key="4">
    <source>
        <dbReference type="EMBL" id="GEP69286.1"/>
    </source>
</evidence>
<protein>
    <submittedName>
        <fullName evidence="4">Phosphoglycerate mutase</fullName>
    </submittedName>
</protein>
<comment type="caution">
    <text evidence="4">The sequence shown here is derived from an EMBL/GenBank/DDBJ whole genome shotgun (WGS) entry which is preliminary data.</text>
</comment>
<dbReference type="CDD" id="cd07067">
    <property type="entry name" value="HP_PGM_like"/>
    <property type="match status" value="1"/>
</dbReference>
<proteinExistence type="predicted"/>
<evidence type="ECO:0000256" key="3">
    <source>
        <dbReference type="SAM" id="MobiDB-lite"/>
    </source>
</evidence>
<dbReference type="SMART" id="SM00855">
    <property type="entry name" value="PGAM"/>
    <property type="match status" value="1"/>
</dbReference>
<dbReference type="RefSeq" id="WP_146953028.1">
    <property type="nucleotide sequence ID" value="NZ_BAABBJ010000006.1"/>
</dbReference>
<dbReference type="InterPro" id="IPR013078">
    <property type="entry name" value="His_Pase_superF_clade-1"/>
</dbReference>
<dbReference type="SUPFAM" id="SSF53254">
    <property type="entry name" value="Phosphoglycerate mutase-like"/>
    <property type="match status" value="1"/>
</dbReference>
<dbReference type="Gene3D" id="3.40.50.1240">
    <property type="entry name" value="Phosphoglycerate mutase-like"/>
    <property type="match status" value="1"/>
</dbReference>
<feature type="active site" description="Tele-phosphohistidine intermediate" evidence="1">
    <location>
        <position position="11"/>
    </location>
</feature>
<dbReference type="PANTHER" id="PTHR48100">
    <property type="entry name" value="BROAD-SPECIFICITY PHOSPHATASE YOR283W-RELATED"/>
    <property type="match status" value="1"/>
</dbReference>
<gene>
    <name evidence="4" type="ORF">CSO01_20010</name>
</gene>
<dbReference type="OrthoDB" id="4697614at2"/>
<dbReference type="InterPro" id="IPR029033">
    <property type="entry name" value="His_PPase_superfam"/>
</dbReference>
<dbReference type="AlphaFoldDB" id="A0A512PDR2"/>